<dbReference type="Proteomes" id="UP000734854">
    <property type="component" value="Unassembled WGS sequence"/>
</dbReference>
<accession>A0A8J5LQX6</accession>
<dbReference type="EMBL" id="JACMSC010000002">
    <property type="protein sequence ID" value="KAG6534760.1"/>
    <property type="molecule type" value="Genomic_DNA"/>
</dbReference>
<dbReference type="SUPFAM" id="SSF52058">
    <property type="entry name" value="L domain-like"/>
    <property type="match status" value="1"/>
</dbReference>
<organism evidence="1 2">
    <name type="scientific">Zingiber officinale</name>
    <name type="common">Ginger</name>
    <name type="synonym">Amomum zingiber</name>
    <dbReference type="NCBI Taxonomy" id="94328"/>
    <lineage>
        <taxon>Eukaryota</taxon>
        <taxon>Viridiplantae</taxon>
        <taxon>Streptophyta</taxon>
        <taxon>Embryophyta</taxon>
        <taxon>Tracheophyta</taxon>
        <taxon>Spermatophyta</taxon>
        <taxon>Magnoliopsida</taxon>
        <taxon>Liliopsida</taxon>
        <taxon>Zingiberales</taxon>
        <taxon>Zingiberaceae</taxon>
        <taxon>Zingiber</taxon>
    </lineage>
</organism>
<sequence length="120" mass="13892">MLSSLANLQNLQLHVDAFVGRVLVFPKGGFPRLQEIGLSDLRTLEQWEVGAGAMPLLRYLRLQYCRNLRMLPEGLGMKDWHWLTRDNQQHQYDDKDQKHCDQPTISNACSGLKPRANRFD</sequence>
<dbReference type="Gene3D" id="3.80.10.10">
    <property type="entry name" value="Ribonuclease Inhibitor"/>
    <property type="match status" value="1"/>
</dbReference>
<evidence type="ECO:0000313" key="1">
    <source>
        <dbReference type="EMBL" id="KAG6534760.1"/>
    </source>
</evidence>
<name>A0A8J5LQX6_ZINOF</name>
<evidence type="ECO:0000313" key="2">
    <source>
        <dbReference type="Proteomes" id="UP000734854"/>
    </source>
</evidence>
<comment type="caution">
    <text evidence="1">The sequence shown here is derived from an EMBL/GenBank/DDBJ whole genome shotgun (WGS) entry which is preliminary data.</text>
</comment>
<reference evidence="1 2" key="1">
    <citation type="submission" date="2020-08" db="EMBL/GenBank/DDBJ databases">
        <title>Plant Genome Project.</title>
        <authorList>
            <person name="Zhang R.-G."/>
        </authorList>
    </citation>
    <scope>NUCLEOTIDE SEQUENCE [LARGE SCALE GENOMIC DNA]</scope>
    <source>
        <tissue evidence="1">Rhizome</tissue>
    </source>
</reference>
<protein>
    <submittedName>
        <fullName evidence="1">Uncharacterized protein</fullName>
    </submittedName>
</protein>
<dbReference type="AlphaFoldDB" id="A0A8J5LQX6"/>
<gene>
    <name evidence="1" type="ORF">ZIOFF_008663</name>
</gene>
<dbReference type="InterPro" id="IPR032675">
    <property type="entry name" value="LRR_dom_sf"/>
</dbReference>
<proteinExistence type="predicted"/>
<keyword evidence="2" id="KW-1185">Reference proteome</keyword>